<organism evidence="2">
    <name type="scientific">marine sediment metagenome</name>
    <dbReference type="NCBI Taxonomy" id="412755"/>
    <lineage>
        <taxon>unclassified sequences</taxon>
        <taxon>metagenomes</taxon>
        <taxon>ecological metagenomes</taxon>
    </lineage>
</organism>
<dbReference type="EMBL" id="BART01012286">
    <property type="protein sequence ID" value="GAG79155.1"/>
    <property type="molecule type" value="Genomic_DNA"/>
</dbReference>
<reference evidence="2" key="1">
    <citation type="journal article" date="2014" name="Front. Microbiol.">
        <title>High frequency of phylogenetically diverse reductive dehalogenase-homologous genes in deep subseafloor sedimentary metagenomes.</title>
        <authorList>
            <person name="Kawai M."/>
            <person name="Futagami T."/>
            <person name="Toyoda A."/>
            <person name="Takaki Y."/>
            <person name="Nishi S."/>
            <person name="Hori S."/>
            <person name="Arai W."/>
            <person name="Tsubouchi T."/>
            <person name="Morono Y."/>
            <person name="Uchiyama I."/>
            <person name="Ito T."/>
            <person name="Fujiyama A."/>
            <person name="Inagaki F."/>
            <person name="Takami H."/>
        </authorList>
    </citation>
    <scope>NUCLEOTIDE SEQUENCE</scope>
    <source>
        <strain evidence="2">Expedition CK06-06</strain>
    </source>
</reference>
<gene>
    <name evidence="2" type="ORF">S01H4_25733</name>
</gene>
<evidence type="ECO:0000313" key="2">
    <source>
        <dbReference type="EMBL" id="GAG79155.1"/>
    </source>
</evidence>
<name>X1A9Q7_9ZZZZ</name>
<protein>
    <submittedName>
        <fullName evidence="2">Uncharacterized protein</fullName>
    </submittedName>
</protein>
<dbReference type="AlphaFoldDB" id="X1A9Q7"/>
<feature type="region of interest" description="Disordered" evidence="1">
    <location>
        <begin position="19"/>
        <end position="40"/>
    </location>
</feature>
<evidence type="ECO:0000256" key="1">
    <source>
        <dbReference type="SAM" id="MobiDB-lite"/>
    </source>
</evidence>
<proteinExistence type="predicted"/>
<sequence length="67" mass="8549">MVDQVDRIWKDDRSKMWWEKDDREQQREEHVESTPERPHRHREEIIVIPVTYLFISRIRQLSRRLRH</sequence>
<accession>X1A9Q7</accession>
<comment type="caution">
    <text evidence="2">The sequence shown here is derived from an EMBL/GenBank/DDBJ whole genome shotgun (WGS) entry which is preliminary data.</text>
</comment>